<sequence length="177" mass="19639">MPGQMLWSAWLPAIAAGAVGGCVVLFAWVLWLSVRLQRLHRLLQQLAPRGAEQPLDQLLERLLIKQEENRTYLAALEGRVDRLQLLLQGCFQRAGLVRFDAFHDTAGQQSFALALLDNRGNGVVITSLFGRSESRCYAKPIAGGNSSYPLSDEERAAIRQAMEQPIGHQEASVRHAH</sequence>
<evidence type="ECO:0008006" key="4">
    <source>
        <dbReference type="Google" id="ProtNLM"/>
    </source>
</evidence>
<evidence type="ECO:0000313" key="3">
    <source>
        <dbReference type="Proteomes" id="UP000236173"/>
    </source>
</evidence>
<organism evidence="2 3">
    <name type="scientific">Candidatus Fervidibacter japonicus</name>
    <dbReference type="NCBI Taxonomy" id="2035412"/>
    <lineage>
        <taxon>Bacteria</taxon>
        <taxon>Candidatus Fervidibacterota</taxon>
        <taxon>Candidatus Fervidibacter</taxon>
    </lineage>
</organism>
<evidence type="ECO:0000256" key="1">
    <source>
        <dbReference type="SAM" id="Phobius"/>
    </source>
</evidence>
<reference evidence="3" key="1">
    <citation type="submission" date="2017-09" db="EMBL/GenBank/DDBJ databases">
        <title>Metaegenomics of thermophilic ammonia-oxidizing enrichment culture.</title>
        <authorList>
            <person name="Kato S."/>
            <person name="Suzuki K."/>
        </authorList>
    </citation>
    <scope>NUCLEOTIDE SEQUENCE [LARGE SCALE GENOMIC DNA]</scope>
</reference>
<comment type="caution">
    <text evidence="2">The sequence shown here is derived from an EMBL/GenBank/DDBJ whole genome shotgun (WGS) entry which is preliminary data.</text>
</comment>
<dbReference type="EMBL" id="BEHT01000012">
    <property type="protein sequence ID" value="GBC98547.1"/>
    <property type="molecule type" value="Genomic_DNA"/>
</dbReference>
<dbReference type="AlphaFoldDB" id="A0A2H5XBQ7"/>
<keyword evidence="1" id="KW-1133">Transmembrane helix</keyword>
<proteinExistence type="predicted"/>
<keyword evidence="1" id="KW-0812">Transmembrane</keyword>
<accession>A0A2H5XBQ7</accession>
<evidence type="ECO:0000313" key="2">
    <source>
        <dbReference type="EMBL" id="GBC98547.1"/>
    </source>
</evidence>
<dbReference type="Proteomes" id="UP000236173">
    <property type="component" value="Unassembled WGS sequence"/>
</dbReference>
<dbReference type="Pfam" id="PF14584">
    <property type="entry name" value="DUF4446"/>
    <property type="match status" value="1"/>
</dbReference>
<keyword evidence="1" id="KW-0472">Membrane</keyword>
<dbReference type="InterPro" id="IPR027981">
    <property type="entry name" value="DUF4446"/>
</dbReference>
<name>A0A2H5XBQ7_9BACT</name>
<gene>
    <name evidence="2" type="ORF">HRbin17_01060</name>
</gene>
<protein>
    <recommendedName>
        <fullName evidence="4">DUF4446 domain-containing protein</fullName>
    </recommendedName>
</protein>
<feature type="transmembrane region" description="Helical" evidence="1">
    <location>
        <begin position="6"/>
        <end position="31"/>
    </location>
</feature>